<dbReference type="Proteomes" id="UP000031805">
    <property type="component" value="Segment"/>
</dbReference>
<dbReference type="KEGG" id="vg:26627498"/>
<protein>
    <submittedName>
        <fullName evidence="2">Prohead assembly protein</fullName>
    </submittedName>
</protein>
<name>A0A0B5A2M5_9CAUD</name>
<keyword evidence="3" id="KW-1185">Reference proteome</keyword>
<proteinExistence type="predicted"/>
<dbReference type="RefSeq" id="YP_009200435.1">
    <property type="nucleotide sequence ID" value="NC_028820.1"/>
</dbReference>
<feature type="coiled-coil region" evidence="1">
    <location>
        <begin position="56"/>
        <end position="83"/>
    </location>
</feature>
<accession>A0A0B5A2M5</accession>
<sequence>MHIKEQLIKEAQTLMVEASVELGSVFESVQLSDEVKTNFSTVFETLVKKNAAALAEKHINEIADKAEEEVEKAEEEADKKAEKKITEAASRFLDHIAKEWLAENKLAVDRGIKSDLFESMFSGLKELFVEHNVVVPEESVDVVAEMEEELAEQTAETGRLFEELGKRDAYINYIQREVAITEATRDLVESHKEQVVELLEGVEYSEGFAGKLNSIVSMVSASKSTQVNEAINTTEDIDATALNFISEAVEDTANPTTQKSTMMNLYTRAASSKA</sequence>
<dbReference type="EMBL" id="KP202158">
    <property type="protein sequence ID" value="AJD81984.1"/>
    <property type="molecule type" value="Genomic_DNA"/>
</dbReference>
<reference evidence="2 3" key="1">
    <citation type="submission" date="2014-11" db="EMBL/GenBank/DDBJ databases">
        <title>Complete genome sequence of vB_YenM_TG1, a broad host range bacteriophage which infects Yersinia enterocolitica.</title>
        <authorList>
            <person name="Leon-Velarde C.G."/>
            <person name="Kropinski A.M."/>
            <person name="Chen S."/>
            <person name="Griffiths M.W."/>
            <person name="Odumeru J.A."/>
        </authorList>
    </citation>
    <scope>NUCLEOTIDE SEQUENCE [LARGE SCALE GENOMIC DNA]</scope>
</reference>
<organism evidence="2 3">
    <name type="scientific">Yersinia phage vB_YenM_TG1</name>
    <dbReference type="NCBI Taxonomy" id="1589265"/>
    <lineage>
        <taxon>Viruses</taxon>
        <taxon>Duplodnaviria</taxon>
        <taxon>Heunggongvirae</taxon>
        <taxon>Uroviricota</taxon>
        <taxon>Caudoviricetes</taxon>
        <taxon>Pantevenvirales</taxon>
        <taxon>Straboviridae</taxon>
        <taxon>Tevenvirinae</taxon>
        <taxon>Tegunavirus</taxon>
        <taxon>Tegunavirus yenmtg1</taxon>
    </lineage>
</organism>
<evidence type="ECO:0000313" key="2">
    <source>
        <dbReference type="EMBL" id="AJD81984.1"/>
    </source>
</evidence>
<gene>
    <name evidence="2" type="ORF">YenMTG1_174</name>
</gene>
<keyword evidence="1" id="KW-0175">Coiled coil</keyword>
<dbReference type="Pfam" id="PF25623">
    <property type="entry name" value="T4_CASP"/>
    <property type="match status" value="1"/>
</dbReference>
<evidence type="ECO:0000256" key="1">
    <source>
        <dbReference type="SAM" id="Coils"/>
    </source>
</evidence>
<dbReference type="InterPro" id="IPR057966">
    <property type="entry name" value="T4_SCAF"/>
</dbReference>
<dbReference type="GeneID" id="26627498"/>
<evidence type="ECO:0000313" key="3">
    <source>
        <dbReference type="Proteomes" id="UP000031805"/>
    </source>
</evidence>